<name>A0ABQ8GHW9_9PEZI</name>
<proteinExistence type="predicted"/>
<dbReference type="CDD" id="cd00167">
    <property type="entry name" value="SANT"/>
    <property type="match status" value="1"/>
</dbReference>
<reference evidence="3 4" key="1">
    <citation type="journal article" date="2021" name="Nat. Commun.">
        <title>Genetic determinants of endophytism in the Arabidopsis root mycobiome.</title>
        <authorList>
            <person name="Mesny F."/>
            <person name="Miyauchi S."/>
            <person name="Thiergart T."/>
            <person name="Pickel B."/>
            <person name="Atanasova L."/>
            <person name="Karlsson M."/>
            <person name="Huettel B."/>
            <person name="Barry K.W."/>
            <person name="Haridas S."/>
            <person name="Chen C."/>
            <person name="Bauer D."/>
            <person name="Andreopoulos W."/>
            <person name="Pangilinan J."/>
            <person name="LaButti K."/>
            <person name="Riley R."/>
            <person name="Lipzen A."/>
            <person name="Clum A."/>
            <person name="Drula E."/>
            <person name="Henrissat B."/>
            <person name="Kohler A."/>
            <person name="Grigoriev I.V."/>
            <person name="Martin F.M."/>
            <person name="Hacquard S."/>
        </authorList>
    </citation>
    <scope>NUCLEOTIDE SEQUENCE [LARGE SCALE GENOMIC DNA]</scope>
    <source>
        <strain evidence="3 4">MPI-SDFR-AT-0080</strain>
    </source>
</reference>
<feature type="compositionally biased region" description="Polar residues" evidence="1">
    <location>
        <begin position="337"/>
        <end position="346"/>
    </location>
</feature>
<protein>
    <recommendedName>
        <fullName evidence="2">Myb-like domain-containing protein</fullName>
    </recommendedName>
</protein>
<dbReference type="Gene3D" id="1.10.10.60">
    <property type="entry name" value="Homeodomain-like"/>
    <property type="match status" value="1"/>
</dbReference>
<comment type="caution">
    <text evidence="3">The sequence shown here is derived from an EMBL/GenBank/DDBJ whole genome shotgun (WGS) entry which is preliminary data.</text>
</comment>
<feature type="compositionally biased region" description="Basic residues" evidence="1">
    <location>
        <begin position="54"/>
        <end position="64"/>
    </location>
</feature>
<evidence type="ECO:0000313" key="4">
    <source>
        <dbReference type="Proteomes" id="UP000774617"/>
    </source>
</evidence>
<evidence type="ECO:0000259" key="2">
    <source>
        <dbReference type="PROSITE" id="PS50090"/>
    </source>
</evidence>
<feature type="compositionally biased region" description="Low complexity" evidence="1">
    <location>
        <begin position="72"/>
        <end position="83"/>
    </location>
</feature>
<sequence>MESDGAEFDYLFDAPIETHDPALSPRSGGSSRSRSLSQSDLDADTSDVSSLHHSSQRFRKRRKRSYAERSVEPSSLLSVSPDSATSEGTVQEQGRCMRGEKDHPLDRSEPVSFAIDRRPRERRKGRSSVGSLARGVFIHRTQSRDTVSEVSRQKTNNLQTPGREPQVQQAFQECRKIRSSGRILRPEESASRTMAPEECADGRFGRATYGSLVPKGSSASKTSLSRLAAMQTPSADASQRATWKAARDLCIQSISPDLSFLFCILPDLASVQALIHPGDGHRPVACLENPDGLDNVIVKQLGPTNWLLAGTVRTEPKVSPVGTCPEDDLSNQELENASADENTTNLSDDEAEEQFSAKNQRWSEEDDRTLCQWVKAGRPWCWIVRQFPMRTPGSVRTRYSTLQRKSRQS</sequence>
<dbReference type="SUPFAM" id="SSF46689">
    <property type="entry name" value="Homeodomain-like"/>
    <property type="match status" value="1"/>
</dbReference>
<feature type="compositionally biased region" description="Polar residues" evidence="1">
    <location>
        <begin position="148"/>
        <end position="168"/>
    </location>
</feature>
<feature type="region of interest" description="Disordered" evidence="1">
    <location>
        <begin position="337"/>
        <end position="361"/>
    </location>
</feature>
<dbReference type="EMBL" id="JAGTJR010000010">
    <property type="protein sequence ID" value="KAH7053508.1"/>
    <property type="molecule type" value="Genomic_DNA"/>
</dbReference>
<feature type="domain" description="Myb-like" evidence="2">
    <location>
        <begin position="354"/>
        <end position="403"/>
    </location>
</feature>
<gene>
    <name evidence="3" type="ORF">B0J12DRAFT_660231</name>
</gene>
<dbReference type="PROSITE" id="PS50090">
    <property type="entry name" value="MYB_LIKE"/>
    <property type="match status" value="1"/>
</dbReference>
<keyword evidence="4" id="KW-1185">Reference proteome</keyword>
<evidence type="ECO:0000256" key="1">
    <source>
        <dbReference type="SAM" id="MobiDB-lite"/>
    </source>
</evidence>
<dbReference type="Proteomes" id="UP000774617">
    <property type="component" value="Unassembled WGS sequence"/>
</dbReference>
<organism evidence="3 4">
    <name type="scientific">Macrophomina phaseolina</name>
    <dbReference type="NCBI Taxonomy" id="35725"/>
    <lineage>
        <taxon>Eukaryota</taxon>
        <taxon>Fungi</taxon>
        <taxon>Dikarya</taxon>
        <taxon>Ascomycota</taxon>
        <taxon>Pezizomycotina</taxon>
        <taxon>Dothideomycetes</taxon>
        <taxon>Dothideomycetes incertae sedis</taxon>
        <taxon>Botryosphaeriales</taxon>
        <taxon>Botryosphaeriaceae</taxon>
        <taxon>Macrophomina</taxon>
    </lineage>
</organism>
<feature type="region of interest" description="Disordered" evidence="1">
    <location>
        <begin position="1"/>
        <end position="168"/>
    </location>
</feature>
<feature type="compositionally biased region" description="Low complexity" evidence="1">
    <location>
        <begin position="21"/>
        <end position="40"/>
    </location>
</feature>
<accession>A0ABQ8GHW9</accession>
<feature type="compositionally biased region" description="Basic and acidic residues" evidence="1">
    <location>
        <begin position="95"/>
        <end position="119"/>
    </location>
</feature>
<dbReference type="InterPro" id="IPR001005">
    <property type="entry name" value="SANT/Myb"/>
</dbReference>
<evidence type="ECO:0000313" key="3">
    <source>
        <dbReference type="EMBL" id="KAH7053508.1"/>
    </source>
</evidence>
<dbReference type="InterPro" id="IPR009057">
    <property type="entry name" value="Homeodomain-like_sf"/>
</dbReference>